<dbReference type="Proteomes" id="UP000294929">
    <property type="component" value="Unassembled WGS sequence"/>
</dbReference>
<feature type="domain" description="TnsA endonuclease N-terminal" evidence="1">
    <location>
        <begin position="59"/>
        <end position="134"/>
    </location>
</feature>
<dbReference type="NCBIfam" id="NF033179">
    <property type="entry name" value="TnsA_like_Actin"/>
    <property type="match status" value="1"/>
</dbReference>
<keyword evidence="2" id="KW-0378">Hydrolase</keyword>
<name>A0A4V3AVF5_MYCMU</name>
<protein>
    <submittedName>
        <fullName evidence="2">TnsA-like heteromeric transposase endonuclease subunit</fullName>
    </submittedName>
</protein>
<dbReference type="EMBL" id="SDLO01000027">
    <property type="protein sequence ID" value="TDK85149.1"/>
    <property type="molecule type" value="Genomic_DNA"/>
</dbReference>
<dbReference type="InterPro" id="IPR014833">
    <property type="entry name" value="TnsA_N"/>
</dbReference>
<accession>A0A4V3AVF5</accession>
<keyword evidence="2" id="KW-0540">Nuclease</keyword>
<dbReference type="Pfam" id="PF08722">
    <property type="entry name" value="Tn7_TnsA-like_N"/>
    <property type="match status" value="1"/>
</dbReference>
<gene>
    <name evidence="2" type="ORF">EUA03_23575</name>
</gene>
<dbReference type="GO" id="GO:0004519">
    <property type="term" value="F:endonuclease activity"/>
    <property type="evidence" value="ECO:0007669"/>
    <property type="project" value="UniProtKB-KW"/>
</dbReference>
<evidence type="ECO:0000259" key="1">
    <source>
        <dbReference type="Pfam" id="PF08722"/>
    </source>
</evidence>
<dbReference type="RefSeq" id="WP_133428093.1">
    <property type="nucleotide sequence ID" value="NZ_SDLO01000027.1"/>
</dbReference>
<proteinExistence type="predicted"/>
<reference evidence="2 3" key="1">
    <citation type="submission" date="2019-01" db="EMBL/GenBank/DDBJ databases">
        <title>High-quality-draft genome sequences of five non-tuberculosis mycobacteriaceae isolated from a nosocomial environment.</title>
        <authorList>
            <person name="Tiago I."/>
            <person name="Alarico S."/>
            <person name="Pereira S.G."/>
            <person name="Coelho C."/>
            <person name="Maranha A."/>
            <person name="Empadinhas N."/>
        </authorList>
    </citation>
    <scope>NUCLEOTIDE SEQUENCE [LARGE SCALE GENOMIC DNA]</scope>
    <source>
        <strain evidence="2 3">24AIII</strain>
    </source>
</reference>
<evidence type="ECO:0000313" key="2">
    <source>
        <dbReference type="EMBL" id="TDK85149.1"/>
    </source>
</evidence>
<dbReference type="AlphaFoldDB" id="A0A4V3AVF5"/>
<dbReference type="InterPro" id="IPR048000">
    <property type="entry name" value="TnsA-like"/>
</dbReference>
<evidence type="ECO:0000313" key="3">
    <source>
        <dbReference type="Proteomes" id="UP000294929"/>
    </source>
</evidence>
<keyword evidence="2" id="KW-0255">Endonuclease</keyword>
<organism evidence="2 3">
    <name type="scientific">Mycolicibacterium mucogenicum</name>
    <name type="common">Mycobacterium mucogenicum</name>
    <dbReference type="NCBI Taxonomy" id="56689"/>
    <lineage>
        <taxon>Bacteria</taxon>
        <taxon>Bacillati</taxon>
        <taxon>Actinomycetota</taxon>
        <taxon>Actinomycetes</taxon>
        <taxon>Mycobacteriales</taxon>
        <taxon>Mycobacteriaceae</taxon>
        <taxon>Mycolicibacterium</taxon>
    </lineage>
</organism>
<sequence length="217" mass="25502">MEWDCAPLELISNAAPWRTFRWRHGQKHYSGTYWSATERAHVIYESRLELARLLFADFDPAVTRIIAQPFMIRAFIEKRARKHVPDYLLLTDDGPVVVDVKPRSQLDEPKVKFTLDWTRTLVERRGWCYEVWSEPPATELETVRFLAGFRNAERFDPELINALKARDDLTGRTLAHAFCEYRKWTEPIVRSAVLHLLWSNYFAVSVDQPLSPRTVLR</sequence>
<comment type="caution">
    <text evidence="2">The sequence shown here is derived from an EMBL/GenBank/DDBJ whole genome shotgun (WGS) entry which is preliminary data.</text>
</comment>